<sequence>MRKAVTAPLAKGPEDSGALLSLRPRQLLSLIAIIVAGIVLLAETSAGDSSLAKAAIVVVLAIGLWTTGWLPEWLTALVFFSLCMMGKVAPAADVFAGFSSSATWLVLAGAVIGLAIQHTGLGDRLASRLTPFIGRSFPKAVVAVSLFGMALTFAMPSAMGRVMLVLPILTALADQLGYPFGSKGRRGVILAGVFGTYLPAFAVLPANIPNTVFIGTVEAALGTPPSYGQYFLLHFPVLGLCKALILLPLLIRLYRDTPRLPQSDVQRPATKASPREIHLGIVLAIAVGLWATDGWHGIPAAWVGMLVAVWCLFPGSGLMGKNPFSALKFEPIVYVAGIVSMGVIADRSGLGRQVAAWALSFLPLAPNAPGQTFGILSGLSTLVGMVVTLPGVPPVMTSLLSPLAGATHWPPLAVAMTQVLGFSTVILPYQAPPLVVAIQSGGLEAKDVVRLCLITAAITIVALWPLDFLWWRLLGWIG</sequence>
<evidence type="ECO:0000313" key="7">
    <source>
        <dbReference type="Proteomes" id="UP000006250"/>
    </source>
</evidence>
<feature type="transmembrane region" description="Helical" evidence="5">
    <location>
        <begin position="275"/>
        <end position="292"/>
    </location>
</feature>
<name>E1JSP6_SOLFR</name>
<keyword evidence="3 5" id="KW-1133">Transmembrane helix</keyword>
<dbReference type="GO" id="GO:0022857">
    <property type="term" value="F:transmembrane transporter activity"/>
    <property type="evidence" value="ECO:0007669"/>
    <property type="project" value="InterPro"/>
</dbReference>
<keyword evidence="4 5" id="KW-0472">Membrane</keyword>
<dbReference type="InterPro" id="IPR001898">
    <property type="entry name" value="SLC13A/DASS"/>
</dbReference>
<evidence type="ECO:0000256" key="3">
    <source>
        <dbReference type="ARBA" id="ARBA00022989"/>
    </source>
</evidence>
<comment type="subcellular location">
    <subcellularLocation>
        <location evidence="1">Membrane</location>
        <topology evidence="1">Multi-pass membrane protein</topology>
    </subcellularLocation>
</comment>
<dbReference type="AlphaFoldDB" id="E1JSP6"/>
<dbReference type="OrthoDB" id="5460483at2"/>
<dbReference type="Proteomes" id="UP000006250">
    <property type="component" value="Unassembled WGS sequence"/>
</dbReference>
<dbReference type="Pfam" id="PF00939">
    <property type="entry name" value="Na_sulph_symp"/>
    <property type="match status" value="1"/>
</dbReference>
<keyword evidence="7" id="KW-1185">Reference proteome</keyword>
<proteinExistence type="predicted"/>
<dbReference type="RefSeq" id="WP_005991031.1">
    <property type="nucleotide sequence ID" value="NZ_AECZ01000003.1"/>
</dbReference>
<evidence type="ECO:0000256" key="4">
    <source>
        <dbReference type="ARBA" id="ARBA00023136"/>
    </source>
</evidence>
<dbReference type="PANTHER" id="PTHR10283">
    <property type="entry name" value="SOLUTE CARRIER FAMILY 13 MEMBER"/>
    <property type="match status" value="1"/>
</dbReference>
<feature type="transmembrane region" description="Helical" evidence="5">
    <location>
        <begin position="298"/>
        <end position="319"/>
    </location>
</feature>
<comment type="caution">
    <text evidence="6">The sequence shown here is derived from an EMBL/GenBank/DDBJ whole genome shotgun (WGS) entry which is preliminary data.</text>
</comment>
<feature type="transmembrane region" description="Helical" evidence="5">
    <location>
        <begin position="26"/>
        <end position="42"/>
    </location>
</feature>
<organism evidence="6 7">
    <name type="scientific">Solidesulfovibrio fructosivorans JJ]</name>
    <dbReference type="NCBI Taxonomy" id="596151"/>
    <lineage>
        <taxon>Bacteria</taxon>
        <taxon>Pseudomonadati</taxon>
        <taxon>Thermodesulfobacteriota</taxon>
        <taxon>Desulfovibrionia</taxon>
        <taxon>Desulfovibrionales</taxon>
        <taxon>Desulfovibrionaceae</taxon>
        <taxon>Solidesulfovibrio</taxon>
    </lineage>
</organism>
<keyword evidence="2 5" id="KW-0812">Transmembrane</keyword>
<gene>
    <name evidence="6" type="ORF">DesfrDRAFT_0635</name>
</gene>
<dbReference type="GO" id="GO:0005886">
    <property type="term" value="C:plasma membrane"/>
    <property type="evidence" value="ECO:0007669"/>
    <property type="project" value="TreeGrafter"/>
</dbReference>
<dbReference type="STRING" id="596151.DesfrDRAFT_0635"/>
<feature type="transmembrane region" description="Helical" evidence="5">
    <location>
        <begin position="94"/>
        <end position="116"/>
    </location>
</feature>
<feature type="transmembrane region" description="Helical" evidence="5">
    <location>
        <begin position="448"/>
        <end position="466"/>
    </location>
</feature>
<dbReference type="eggNOG" id="COG0471">
    <property type="taxonomic scope" value="Bacteria"/>
</dbReference>
<feature type="transmembrane region" description="Helical" evidence="5">
    <location>
        <begin position="373"/>
        <end position="392"/>
    </location>
</feature>
<feature type="transmembrane region" description="Helical" evidence="5">
    <location>
        <begin position="137"/>
        <end position="156"/>
    </location>
</feature>
<dbReference type="EMBL" id="AECZ01000003">
    <property type="protein sequence ID" value="EFL52529.1"/>
    <property type="molecule type" value="Genomic_DNA"/>
</dbReference>
<evidence type="ECO:0000256" key="2">
    <source>
        <dbReference type="ARBA" id="ARBA00022692"/>
    </source>
</evidence>
<evidence type="ECO:0000313" key="6">
    <source>
        <dbReference type="EMBL" id="EFL52529.1"/>
    </source>
</evidence>
<feature type="transmembrane region" description="Helical" evidence="5">
    <location>
        <begin position="188"/>
        <end position="208"/>
    </location>
</feature>
<accession>E1JSP6</accession>
<feature type="transmembrane region" description="Helical" evidence="5">
    <location>
        <begin position="228"/>
        <end position="254"/>
    </location>
</feature>
<protein>
    <submittedName>
        <fullName evidence="6">Sodium/sulphate symporter</fullName>
    </submittedName>
</protein>
<evidence type="ECO:0000256" key="5">
    <source>
        <dbReference type="SAM" id="Phobius"/>
    </source>
</evidence>
<feature type="transmembrane region" description="Helical" evidence="5">
    <location>
        <begin position="412"/>
        <end position="436"/>
    </location>
</feature>
<feature type="transmembrane region" description="Helical" evidence="5">
    <location>
        <begin position="54"/>
        <end position="82"/>
    </location>
</feature>
<reference evidence="6 7" key="1">
    <citation type="submission" date="2010-08" db="EMBL/GenBank/DDBJ databases">
        <title>The draft genome of Desulfovibrio fructosovorans JJ.</title>
        <authorList>
            <consortium name="US DOE Joint Genome Institute (JGI-PGF)"/>
            <person name="Lucas S."/>
            <person name="Copeland A."/>
            <person name="Lapidus A."/>
            <person name="Cheng J.-F."/>
            <person name="Bruce D."/>
            <person name="Goodwin L."/>
            <person name="Pitluck S."/>
            <person name="Land M.L."/>
            <person name="Hauser L."/>
            <person name="Chang Y.-J."/>
            <person name="Jeffries C."/>
            <person name="Wall J.D."/>
            <person name="Stahl D.A."/>
            <person name="Arkin A.P."/>
            <person name="Dehal P."/>
            <person name="Stolyar S.M."/>
            <person name="Hazen T.C."/>
            <person name="Woyke T.J."/>
        </authorList>
    </citation>
    <scope>NUCLEOTIDE SEQUENCE [LARGE SCALE GENOMIC DNA]</scope>
    <source>
        <strain evidence="6 7">JJ</strain>
    </source>
</reference>
<evidence type="ECO:0000256" key="1">
    <source>
        <dbReference type="ARBA" id="ARBA00004141"/>
    </source>
</evidence>